<accession>A0ABV4P2U3</accession>
<dbReference type="SUPFAM" id="SSF54593">
    <property type="entry name" value="Glyoxalase/Bleomycin resistance protein/Dihydroxybiphenyl dioxygenase"/>
    <property type="match status" value="1"/>
</dbReference>
<sequence length="121" mass="13556">MQLDHFNITAPMEQLVGVRDFYTEVLGLTEGERPNFNRKGFWLYGNGKPILHLIEGEVSGEQPAKPYLDHVAFHTDDLQPIKARLDSLGVASKQVGVPGRNLRQLVFFDPVGIKVEVNARS</sequence>
<keyword evidence="3" id="KW-1185">Reference proteome</keyword>
<dbReference type="InterPro" id="IPR037523">
    <property type="entry name" value="VOC_core"/>
</dbReference>
<organism evidence="2 3">
    <name type="scientific">Microbulbifer epialgicus</name>
    <dbReference type="NCBI Taxonomy" id="393907"/>
    <lineage>
        <taxon>Bacteria</taxon>
        <taxon>Pseudomonadati</taxon>
        <taxon>Pseudomonadota</taxon>
        <taxon>Gammaproteobacteria</taxon>
        <taxon>Cellvibrionales</taxon>
        <taxon>Microbulbiferaceae</taxon>
        <taxon>Microbulbifer</taxon>
    </lineage>
</organism>
<protein>
    <submittedName>
        <fullName evidence="2">VOC family protein</fullName>
    </submittedName>
</protein>
<dbReference type="InterPro" id="IPR004360">
    <property type="entry name" value="Glyas_Fos-R_dOase_dom"/>
</dbReference>
<dbReference type="PANTHER" id="PTHR46142">
    <property type="match status" value="1"/>
</dbReference>
<dbReference type="InterPro" id="IPR029068">
    <property type="entry name" value="Glyas_Bleomycin-R_OHBP_Dase"/>
</dbReference>
<evidence type="ECO:0000313" key="3">
    <source>
        <dbReference type="Proteomes" id="UP001569428"/>
    </source>
</evidence>
<comment type="caution">
    <text evidence="2">The sequence shown here is derived from an EMBL/GenBank/DDBJ whole genome shotgun (WGS) entry which is preliminary data.</text>
</comment>
<name>A0ABV4P2U3_9GAMM</name>
<gene>
    <name evidence="2" type="ORF">ACCI49_17115</name>
</gene>
<reference evidence="2 3" key="1">
    <citation type="submission" date="2024-08" db="EMBL/GenBank/DDBJ databases">
        <authorList>
            <person name="Ishaq N."/>
        </authorList>
    </citation>
    <scope>NUCLEOTIDE SEQUENCE [LARGE SCALE GENOMIC DNA]</scope>
    <source>
        <strain evidence="2 3">DSM 18651</strain>
    </source>
</reference>
<evidence type="ECO:0000259" key="1">
    <source>
        <dbReference type="PROSITE" id="PS51819"/>
    </source>
</evidence>
<proteinExistence type="predicted"/>
<dbReference type="PROSITE" id="PS51819">
    <property type="entry name" value="VOC"/>
    <property type="match status" value="1"/>
</dbReference>
<dbReference type="Proteomes" id="UP001569428">
    <property type="component" value="Unassembled WGS sequence"/>
</dbReference>
<dbReference type="Pfam" id="PF00903">
    <property type="entry name" value="Glyoxalase"/>
    <property type="match status" value="1"/>
</dbReference>
<dbReference type="Gene3D" id="3.10.180.10">
    <property type="entry name" value="2,3-Dihydroxybiphenyl 1,2-Dioxygenase, domain 1"/>
    <property type="match status" value="1"/>
</dbReference>
<evidence type="ECO:0000313" key="2">
    <source>
        <dbReference type="EMBL" id="MFA0812637.1"/>
    </source>
</evidence>
<feature type="domain" description="VOC" evidence="1">
    <location>
        <begin position="2"/>
        <end position="120"/>
    </location>
</feature>
<dbReference type="PANTHER" id="PTHR46142:SF3">
    <property type="entry name" value="F18B13.24 PROTEIN"/>
    <property type="match status" value="1"/>
</dbReference>
<dbReference type="EMBL" id="JBGMEK010000049">
    <property type="protein sequence ID" value="MFA0812637.1"/>
    <property type="molecule type" value="Genomic_DNA"/>
</dbReference>
<dbReference type="RefSeq" id="WP_371840329.1">
    <property type="nucleotide sequence ID" value="NZ_JBGMEK010000049.1"/>
</dbReference>